<reference evidence="3" key="1">
    <citation type="submission" date="2024-06" db="EMBL/GenBank/DDBJ databases">
        <title>Multi-omics analyses provide insights into the biosynthesis of the anticancer antibiotic pleurotin in Hohenbuehelia grisea.</title>
        <authorList>
            <person name="Weaver J.A."/>
            <person name="Alberti F."/>
        </authorList>
    </citation>
    <scope>NUCLEOTIDE SEQUENCE [LARGE SCALE GENOMIC DNA]</scope>
    <source>
        <strain evidence="3">T-177</strain>
    </source>
</reference>
<feature type="compositionally biased region" description="Polar residues" evidence="1">
    <location>
        <begin position="364"/>
        <end position="379"/>
    </location>
</feature>
<evidence type="ECO:0000256" key="1">
    <source>
        <dbReference type="SAM" id="MobiDB-lite"/>
    </source>
</evidence>
<dbReference type="EMBL" id="JASNQZ010000008">
    <property type="protein sequence ID" value="KAL0953296.1"/>
    <property type="molecule type" value="Genomic_DNA"/>
</dbReference>
<feature type="compositionally biased region" description="Polar residues" evidence="1">
    <location>
        <begin position="661"/>
        <end position="672"/>
    </location>
</feature>
<feature type="compositionally biased region" description="Polar residues" evidence="1">
    <location>
        <begin position="696"/>
        <end position="712"/>
    </location>
</feature>
<feature type="compositionally biased region" description="Low complexity" evidence="1">
    <location>
        <begin position="640"/>
        <end position="656"/>
    </location>
</feature>
<sequence>MNRPRESILALFDPLKQSSSPPKLGYSDKENATPVRRRTSAAKDEHTLTAFFSRTYKLQPENPPVCRRRLVDIGDATVDEIPFGALSIENVEEEEETEDMSFCTNDEDITVVLPAELLGNSATRPATISVATECPRTPLAEMGFDQDLTPVPRSRFSEQPIASDFEWEQVNLSAAFSLDLTESDAPDTPQVIPNAHLLSYTSQADTPSDSADECAVSEGSTLPDSEPLVITVSPPDTEPPSSSPSQPCSTISDAAVEPNASDTINDRSKAIPRLTPRFNSREQTLISVADDPRRVSVDLQQSFCLQLQCPESSFDLLNDKVSFFASNGGSGMETFLNDDDESFDLEIEAAKMKSALQKSPERAVSNNPAHRMASPQSRRWPSPRTDDETSAPPGLEHIVGSGSPYNRGTSPALVSLPSVSGLPVSATPKPNTLSSHLPAISEISIPASRPKASLESAELILAANTVFRPLMNEQFDEVDLEKPFFADPVETPKHLPTTLEPPACPVPALRIVKRSKLQGQQLRNQGGTNAKQDLPSAASFGARATPPACLSSYERSESNTTRPLAMRGAPATATERLRPEARRTSPPNSKLGHPGASAASNAASLHSMAGAARRVPITDSGHGVGANTGPHITVGDRPRTLTAETTSRSATSMSRRIPAISPSNSSLMQGKETTGVRGVGGRTGQSAVASAGSGLRQPSTNRYGSAGATTSALPRLVSAPSRLPGPATMVPRGLRTGGGFGGRGLATRRTAS</sequence>
<feature type="compositionally biased region" description="Polar residues" evidence="1">
    <location>
        <begin position="518"/>
        <end position="531"/>
    </location>
</feature>
<name>A0ABR3JC67_9AGAR</name>
<feature type="compositionally biased region" description="Low complexity" evidence="1">
    <location>
        <begin position="596"/>
        <end position="606"/>
    </location>
</feature>
<dbReference type="Proteomes" id="UP001556367">
    <property type="component" value="Unassembled WGS sequence"/>
</dbReference>
<feature type="region of interest" description="Disordered" evidence="1">
    <location>
        <begin position="354"/>
        <end position="394"/>
    </location>
</feature>
<feature type="region of interest" description="Disordered" evidence="1">
    <location>
        <begin position="620"/>
        <end position="752"/>
    </location>
</feature>
<feature type="compositionally biased region" description="Gly residues" evidence="1">
    <location>
        <begin position="735"/>
        <end position="744"/>
    </location>
</feature>
<feature type="region of interest" description="Disordered" evidence="1">
    <location>
        <begin position="518"/>
        <end position="606"/>
    </location>
</feature>
<keyword evidence="3" id="KW-1185">Reference proteome</keyword>
<organism evidence="2 3">
    <name type="scientific">Hohenbuehelia grisea</name>
    <dbReference type="NCBI Taxonomy" id="104357"/>
    <lineage>
        <taxon>Eukaryota</taxon>
        <taxon>Fungi</taxon>
        <taxon>Dikarya</taxon>
        <taxon>Basidiomycota</taxon>
        <taxon>Agaricomycotina</taxon>
        <taxon>Agaricomycetes</taxon>
        <taxon>Agaricomycetidae</taxon>
        <taxon>Agaricales</taxon>
        <taxon>Pleurotineae</taxon>
        <taxon>Pleurotaceae</taxon>
        <taxon>Hohenbuehelia</taxon>
    </lineage>
</organism>
<gene>
    <name evidence="2" type="ORF">HGRIS_004546</name>
</gene>
<evidence type="ECO:0000313" key="2">
    <source>
        <dbReference type="EMBL" id="KAL0953296.1"/>
    </source>
</evidence>
<feature type="region of interest" description="Disordered" evidence="1">
    <location>
        <begin position="1"/>
        <end position="42"/>
    </location>
</feature>
<feature type="region of interest" description="Disordered" evidence="1">
    <location>
        <begin position="202"/>
        <end position="250"/>
    </location>
</feature>
<evidence type="ECO:0000313" key="3">
    <source>
        <dbReference type="Proteomes" id="UP001556367"/>
    </source>
</evidence>
<accession>A0ABR3JC67</accession>
<protein>
    <submittedName>
        <fullName evidence="2">Uncharacterized protein</fullName>
    </submittedName>
</protein>
<proteinExistence type="predicted"/>
<comment type="caution">
    <text evidence="2">The sequence shown here is derived from an EMBL/GenBank/DDBJ whole genome shotgun (WGS) entry which is preliminary data.</text>
</comment>